<dbReference type="OMA" id="WLMSTRE"/>
<dbReference type="Gramene" id="TraesCLE_scaffold_149721_01G000100.1">
    <property type="protein sequence ID" value="TraesCLE_scaffold_149721_01G000100.1"/>
    <property type="gene ID" value="TraesCLE_scaffold_149721_01G000100"/>
</dbReference>
<dbReference type="Gramene" id="TraesCS3D02G165700.1">
    <property type="protein sequence ID" value="TraesCS3D02G165700.1"/>
    <property type="gene ID" value="TraesCS3D02G165700"/>
</dbReference>
<accession>A0A3B6GRD5</accession>
<evidence type="ECO:0000313" key="2">
    <source>
        <dbReference type="Proteomes" id="UP000019116"/>
    </source>
</evidence>
<dbReference type="SMR" id="A0A3B6GRD5"/>
<reference evidence="1" key="2">
    <citation type="submission" date="2018-10" db="UniProtKB">
        <authorList>
            <consortium name="EnsemblPlants"/>
        </authorList>
    </citation>
    <scope>IDENTIFICATION</scope>
</reference>
<proteinExistence type="predicted"/>
<organism evidence="1">
    <name type="scientific">Triticum aestivum</name>
    <name type="common">Wheat</name>
    <dbReference type="NCBI Taxonomy" id="4565"/>
    <lineage>
        <taxon>Eukaryota</taxon>
        <taxon>Viridiplantae</taxon>
        <taxon>Streptophyta</taxon>
        <taxon>Embryophyta</taxon>
        <taxon>Tracheophyta</taxon>
        <taxon>Spermatophyta</taxon>
        <taxon>Magnoliopsida</taxon>
        <taxon>Liliopsida</taxon>
        <taxon>Poales</taxon>
        <taxon>Poaceae</taxon>
        <taxon>BOP clade</taxon>
        <taxon>Pooideae</taxon>
        <taxon>Triticodae</taxon>
        <taxon>Triticeae</taxon>
        <taxon>Triticinae</taxon>
        <taxon>Triticum</taxon>
    </lineage>
</organism>
<dbReference type="AlphaFoldDB" id="A0A3B6GRD5"/>
<name>A0A3B6GRD5_WHEAT</name>
<dbReference type="Proteomes" id="UP000019116">
    <property type="component" value="Chromosome 3D"/>
</dbReference>
<dbReference type="Gramene" id="TraesCS3D03G0355600.1">
    <property type="protein sequence ID" value="TraesCS3D03G0355600.1.CDS"/>
    <property type="gene ID" value="TraesCS3D03G0355600"/>
</dbReference>
<reference evidence="1" key="1">
    <citation type="submission" date="2018-08" db="EMBL/GenBank/DDBJ databases">
        <authorList>
            <person name="Rossello M."/>
        </authorList>
    </citation>
    <scope>NUCLEOTIDE SEQUENCE [LARGE SCALE GENOMIC DNA]</scope>
    <source>
        <strain evidence="1">cv. Chinese Spring</strain>
    </source>
</reference>
<dbReference type="Gramene" id="TraesCAD_scaffold_062983_01G000100.1">
    <property type="protein sequence ID" value="TraesCAD_scaffold_062983_01G000100.1"/>
    <property type="gene ID" value="TraesCAD_scaffold_062983_01G000100"/>
</dbReference>
<dbReference type="STRING" id="4565.A0A3B6GRD5"/>
<keyword evidence="2" id="KW-1185">Reference proteome</keyword>
<dbReference type="Gramene" id="TraesROB_scaffold_177252_01G000100.1">
    <property type="protein sequence ID" value="TraesROB_scaffold_177252_01G000100.1"/>
    <property type="gene ID" value="TraesROB_scaffold_177252_01G000100"/>
</dbReference>
<dbReference type="Gramene" id="TraesWEE_scaffold_074245_01G000100.1">
    <property type="protein sequence ID" value="TraesWEE_scaffold_074245_01G000100.1"/>
    <property type="gene ID" value="TraesWEE_scaffold_074245_01G000100"/>
</dbReference>
<evidence type="ECO:0000313" key="1">
    <source>
        <dbReference type="EnsemblPlants" id="TraesCS3D02G165700.1"/>
    </source>
</evidence>
<sequence length="235" mass="27341">MAPPSSDYVSAIHPPSLSARGAHRPSFQDLIMSYLGLHWTNDLPGAMIQNYIKFAFNCTWLHLQHDAFLFQFIEYVKFIQCARFYCNSTTYKVMEERCSEKELYMCQVLKYEDPVRQEAALNMVPVDELKEKALISLAKLEKRLPIAYMFSVPNLYYRHVSLNNRRQSMKDIIVNNSVLMLIGVERRPRRAWLMSTREAGSSTEDETQDSRSLSCSIFFQAMSYDVLVRATTFKE</sequence>
<dbReference type="PaxDb" id="4565-Traes_2BL_9D7390DA2.1"/>
<protein>
    <submittedName>
        <fullName evidence="1">Uncharacterized protein</fullName>
    </submittedName>
</protein>
<dbReference type="EnsemblPlants" id="TraesCS3D02G165700.1">
    <property type="protein sequence ID" value="TraesCS3D02G165700.1"/>
    <property type="gene ID" value="TraesCS3D02G165700"/>
</dbReference>